<proteinExistence type="predicted"/>
<gene>
    <name evidence="2" type="ORF">HNP81_000026</name>
</gene>
<dbReference type="EMBL" id="JACJHX010000001">
    <property type="protein sequence ID" value="MBA9024744.1"/>
    <property type="molecule type" value="Genomic_DNA"/>
</dbReference>
<accession>A0ABR6CIN0</accession>
<comment type="caution">
    <text evidence="2">The sequence shown here is derived from an EMBL/GenBank/DDBJ whole genome shotgun (WGS) entry which is preliminary data.</text>
</comment>
<feature type="signal peptide" evidence="1">
    <location>
        <begin position="1"/>
        <end position="18"/>
    </location>
</feature>
<dbReference type="RefSeq" id="WP_281384473.1">
    <property type="nucleotide sequence ID" value="NZ_JACJHX010000001.1"/>
</dbReference>
<evidence type="ECO:0000313" key="3">
    <source>
        <dbReference type="Proteomes" id="UP000626697"/>
    </source>
</evidence>
<sequence length="42" mass="4564">MKKIWLLAIVSMFIIILAACGSDQKANVPQKDDNKASSNTEA</sequence>
<organism evidence="2 3">
    <name type="scientific">Peribacillus huizhouensis</name>
    <dbReference type="NCBI Taxonomy" id="1501239"/>
    <lineage>
        <taxon>Bacteria</taxon>
        <taxon>Bacillati</taxon>
        <taxon>Bacillota</taxon>
        <taxon>Bacilli</taxon>
        <taxon>Bacillales</taxon>
        <taxon>Bacillaceae</taxon>
        <taxon>Peribacillus</taxon>
    </lineage>
</organism>
<feature type="chain" id="PRO_5047090970" evidence="1">
    <location>
        <begin position="19"/>
        <end position="42"/>
    </location>
</feature>
<reference evidence="2 3" key="1">
    <citation type="submission" date="2020-08" db="EMBL/GenBank/DDBJ databases">
        <title>Genomic Encyclopedia of Type Strains, Phase IV (KMG-IV): sequencing the most valuable type-strain genomes for metagenomic binning, comparative biology and taxonomic classification.</title>
        <authorList>
            <person name="Goeker M."/>
        </authorList>
    </citation>
    <scope>NUCLEOTIDE SEQUENCE [LARGE SCALE GENOMIC DNA]</scope>
    <source>
        <strain evidence="2 3">DSM 105481</strain>
    </source>
</reference>
<keyword evidence="2" id="KW-0449">Lipoprotein</keyword>
<keyword evidence="3" id="KW-1185">Reference proteome</keyword>
<evidence type="ECO:0000256" key="1">
    <source>
        <dbReference type="SAM" id="SignalP"/>
    </source>
</evidence>
<dbReference type="PROSITE" id="PS51257">
    <property type="entry name" value="PROKAR_LIPOPROTEIN"/>
    <property type="match status" value="1"/>
</dbReference>
<name>A0ABR6CIN0_9BACI</name>
<evidence type="ECO:0000313" key="2">
    <source>
        <dbReference type="EMBL" id="MBA9024744.1"/>
    </source>
</evidence>
<keyword evidence="1" id="KW-0732">Signal</keyword>
<protein>
    <submittedName>
        <fullName evidence="2">Lipoprotein</fullName>
    </submittedName>
</protein>
<dbReference type="Proteomes" id="UP000626697">
    <property type="component" value="Unassembled WGS sequence"/>
</dbReference>